<organism evidence="5 6">
    <name type="scientific">Terriglobus albidus</name>
    <dbReference type="NCBI Taxonomy" id="1592106"/>
    <lineage>
        <taxon>Bacteria</taxon>
        <taxon>Pseudomonadati</taxon>
        <taxon>Acidobacteriota</taxon>
        <taxon>Terriglobia</taxon>
        <taxon>Terriglobales</taxon>
        <taxon>Acidobacteriaceae</taxon>
        <taxon>Terriglobus</taxon>
    </lineage>
</organism>
<evidence type="ECO:0000259" key="4">
    <source>
        <dbReference type="PROSITE" id="PS51186"/>
    </source>
</evidence>
<dbReference type="SUPFAM" id="SSF55729">
    <property type="entry name" value="Acyl-CoA N-acyltransferases (Nat)"/>
    <property type="match status" value="1"/>
</dbReference>
<keyword evidence="2 5" id="KW-0808">Transferase</keyword>
<dbReference type="Pfam" id="PF00583">
    <property type="entry name" value="Acetyltransf_1"/>
    <property type="match status" value="1"/>
</dbReference>
<dbReference type="FunFam" id="3.40.630.30:FF:000064">
    <property type="entry name" value="GNAT family acetyltransferase"/>
    <property type="match status" value="1"/>
</dbReference>
<dbReference type="EMBL" id="CP042806">
    <property type="protein sequence ID" value="QEE27603.1"/>
    <property type="molecule type" value="Genomic_DNA"/>
</dbReference>
<dbReference type="RefSeq" id="WP_147646794.1">
    <property type="nucleotide sequence ID" value="NZ_CP042806.1"/>
</dbReference>
<dbReference type="Gene3D" id="3.40.630.30">
    <property type="match status" value="1"/>
</dbReference>
<keyword evidence="3" id="KW-0012">Acyltransferase</keyword>
<dbReference type="PANTHER" id="PTHR10545:SF29">
    <property type="entry name" value="GH14572P-RELATED"/>
    <property type="match status" value="1"/>
</dbReference>
<dbReference type="InterPro" id="IPR016181">
    <property type="entry name" value="Acyl_CoA_acyltransferase"/>
</dbReference>
<evidence type="ECO:0000256" key="3">
    <source>
        <dbReference type="ARBA" id="ARBA00023315"/>
    </source>
</evidence>
<dbReference type="KEGG" id="talb:FTW19_06065"/>
<dbReference type="PANTHER" id="PTHR10545">
    <property type="entry name" value="DIAMINE N-ACETYLTRANSFERASE"/>
    <property type="match status" value="1"/>
</dbReference>
<evidence type="ECO:0000313" key="5">
    <source>
        <dbReference type="EMBL" id="QEE27603.1"/>
    </source>
</evidence>
<reference evidence="5 6" key="1">
    <citation type="submission" date="2019-08" db="EMBL/GenBank/DDBJ databases">
        <title>Complete genome sequence of Terriglobus albidus strain ORNL.</title>
        <authorList>
            <person name="Podar M."/>
        </authorList>
    </citation>
    <scope>NUCLEOTIDE SEQUENCE [LARGE SCALE GENOMIC DNA]</scope>
    <source>
        <strain evidence="5 6">ORNL</strain>
    </source>
</reference>
<name>A0A5B9E5P7_9BACT</name>
<accession>A0A5B9E5P7</accession>
<dbReference type="InterPro" id="IPR051016">
    <property type="entry name" value="Diverse_Substrate_AcTransf"/>
</dbReference>
<dbReference type="OrthoDB" id="9792929at2"/>
<comment type="similarity">
    <text evidence="1">Belongs to the acetyltransferase family.</text>
</comment>
<dbReference type="InterPro" id="IPR000182">
    <property type="entry name" value="GNAT_dom"/>
</dbReference>
<protein>
    <submittedName>
        <fullName evidence="5">GNAT family N-acetyltransferase</fullName>
    </submittedName>
</protein>
<feature type="domain" description="N-acetyltransferase" evidence="4">
    <location>
        <begin position="2"/>
        <end position="160"/>
    </location>
</feature>
<dbReference type="GO" id="GO:0008080">
    <property type="term" value="F:N-acetyltransferase activity"/>
    <property type="evidence" value="ECO:0007669"/>
    <property type="project" value="TreeGrafter"/>
</dbReference>
<dbReference type="CDD" id="cd04301">
    <property type="entry name" value="NAT_SF"/>
    <property type="match status" value="1"/>
</dbReference>
<evidence type="ECO:0000256" key="1">
    <source>
        <dbReference type="ARBA" id="ARBA00008694"/>
    </source>
</evidence>
<dbReference type="Proteomes" id="UP000321820">
    <property type="component" value="Chromosome"/>
</dbReference>
<dbReference type="PROSITE" id="PS51186">
    <property type="entry name" value="GNAT"/>
    <property type="match status" value="1"/>
</dbReference>
<gene>
    <name evidence="5" type="ORF">FTW19_06065</name>
</gene>
<evidence type="ECO:0000313" key="6">
    <source>
        <dbReference type="Proteomes" id="UP000321820"/>
    </source>
</evidence>
<evidence type="ECO:0000256" key="2">
    <source>
        <dbReference type="ARBA" id="ARBA00022679"/>
    </source>
</evidence>
<keyword evidence="6" id="KW-1185">Reference proteome</keyword>
<sequence>MLTIREATPADVPEMLAFICELAEYEREPHAAIATAEDLLRDGFGHRPLFQCLIAEWERKPVGMALYFPFYSTWRGNAGIHLEDLFVRPEFRRLGIGKALISQVAAIAMQRGDRFQWHVLDWNEPAIKFYESIGAKMLHPWRIMRVDGDELPALAKKFSI</sequence>
<dbReference type="AlphaFoldDB" id="A0A5B9E5P7"/>
<proteinExistence type="inferred from homology"/>